<dbReference type="SUPFAM" id="SSF52540">
    <property type="entry name" value="P-loop containing nucleoside triphosphate hydrolases"/>
    <property type="match status" value="1"/>
</dbReference>
<evidence type="ECO:0000259" key="7">
    <source>
        <dbReference type="PROSITE" id="PS50893"/>
    </source>
</evidence>
<dbReference type="GO" id="GO:0016887">
    <property type="term" value="F:ATP hydrolysis activity"/>
    <property type="evidence" value="ECO:0007669"/>
    <property type="project" value="InterPro"/>
</dbReference>
<dbReference type="EMBL" id="JACORT010000014">
    <property type="protein sequence ID" value="MBC5786061.1"/>
    <property type="molecule type" value="Genomic_DNA"/>
</dbReference>
<evidence type="ECO:0000256" key="3">
    <source>
        <dbReference type="ARBA" id="ARBA00022475"/>
    </source>
</evidence>
<dbReference type="Proteomes" id="UP000608513">
    <property type="component" value="Unassembled WGS sequence"/>
</dbReference>
<feature type="domain" description="ABC transporter" evidence="7">
    <location>
        <begin position="2"/>
        <end position="216"/>
    </location>
</feature>
<dbReference type="RefSeq" id="WP_187078805.1">
    <property type="nucleotide sequence ID" value="NZ_JACORT010000014.1"/>
</dbReference>
<evidence type="ECO:0000256" key="1">
    <source>
        <dbReference type="ARBA" id="ARBA00005417"/>
    </source>
</evidence>
<comment type="caution">
    <text evidence="8">The sequence shown here is derived from an EMBL/GenBank/DDBJ whole genome shotgun (WGS) entry which is preliminary data.</text>
</comment>
<keyword evidence="3" id="KW-0472">Membrane</keyword>
<organism evidence="8 9">
    <name type="scientific">Ramlibacter cellulosilyticus</name>
    <dbReference type="NCBI Taxonomy" id="2764187"/>
    <lineage>
        <taxon>Bacteria</taxon>
        <taxon>Pseudomonadati</taxon>
        <taxon>Pseudomonadota</taxon>
        <taxon>Betaproteobacteria</taxon>
        <taxon>Burkholderiales</taxon>
        <taxon>Comamonadaceae</taxon>
        <taxon>Ramlibacter</taxon>
    </lineage>
</organism>
<dbReference type="GO" id="GO:0005524">
    <property type="term" value="F:ATP binding"/>
    <property type="evidence" value="ECO:0007669"/>
    <property type="project" value="UniProtKB-KW"/>
</dbReference>
<dbReference type="PANTHER" id="PTHR43820">
    <property type="entry name" value="HIGH-AFFINITY BRANCHED-CHAIN AMINO ACID TRANSPORT ATP-BINDING PROTEIN LIVF"/>
    <property type="match status" value="1"/>
</dbReference>
<accession>A0A923MVX6</accession>
<keyword evidence="4" id="KW-0547">Nucleotide-binding</keyword>
<keyword evidence="6" id="KW-0029">Amino-acid transport</keyword>
<gene>
    <name evidence="8" type="ORF">H8N03_24190</name>
</gene>
<evidence type="ECO:0000313" key="8">
    <source>
        <dbReference type="EMBL" id="MBC5786061.1"/>
    </source>
</evidence>
<evidence type="ECO:0000256" key="5">
    <source>
        <dbReference type="ARBA" id="ARBA00022840"/>
    </source>
</evidence>
<comment type="similarity">
    <text evidence="1">Belongs to the ABC transporter superfamily.</text>
</comment>
<protein>
    <submittedName>
        <fullName evidence="8">ATP-binding cassette domain-containing protein</fullName>
    </submittedName>
</protein>
<keyword evidence="2" id="KW-0813">Transport</keyword>
<dbReference type="Pfam" id="PF00005">
    <property type="entry name" value="ABC_tran"/>
    <property type="match status" value="1"/>
</dbReference>
<evidence type="ECO:0000256" key="4">
    <source>
        <dbReference type="ARBA" id="ARBA00022741"/>
    </source>
</evidence>
<dbReference type="InterPro" id="IPR003593">
    <property type="entry name" value="AAA+_ATPase"/>
</dbReference>
<dbReference type="PANTHER" id="PTHR43820:SF5">
    <property type="entry name" value="HIGH-AFFINITY BRANCHED-CHAIN AMINO ACID TRANSPORT ATP-BINDING PROTEIN"/>
    <property type="match status" value="1"/>
</dbReference>
<keyword evidence="9" id="KW-1185">Reference proteome</keyword>
<dbReference type="InterPro" id="IPR017871">
    <property type="entry name" value="ABC_transporter-like_CS"/>
</dbReference>
<dbReference type="PROSITE" id="PS00211">
    <property type="entry name" value="ABC_TRANSPORTER_1"/>
    <property type="match status" value="1"/>
</dbReference>
<dbReference type="Gene3D" id="3.40.50.300">
    <property type="entry name" value="P-loop containing nucleotide triphosphate hydrolases"/>
    <property type="match status" value="1"/>
</dbReference>
<evidence type="ECO:0000256" key="6">
    <source>
        <dbReference type="ARBA" id="ARBA00022970"/>
    </source>
</evidence>
<dbReference type="AlphaFoldDB" id="A0A923MVX6"/>
<dbReference type="GO" id="GO:0015658">
    <property type="term" value="F:branched-chain amino acid transmembrane transporter activity"/>
    <property type="evidence" value="ECO:0007669"/>
    <property type="project" value="TreeGrafter"/>
</dbReference>
<dbReference type="GO" id="GO:0015807">
    <property type="term" value="P:L-amino acid transport"/>
    <property type="evidence" value="ECO:0007669"/>
    <property type="project" value="TreeGrafter"/>
</dbReference>
<evidence type="ECO:0000313" key="9">
    <source>
        <dbReference type="Proteomes" id="UP000608513"/>
    </source>
</evidence>
<dbReference type="InterPro" id="IPR003439">
    <property type="entry name" value="ABC_transporter-like_ATP-bd"/>
</dbReference>
<proteinExistence type="inferred from homology"/>
<dbReference type="InterPro" id="IPR027417">
    <property type="entry name" value="P-loop_NTPase"/>
</dbReference>
<dbReference type="PROSITE" id="PS50893">
    <property type="entry name" value="ABC_TRANSPORTER_2"/>
    <property type="match status" value="1"/>
</dbReference>
<evidence type="ECO:0000256" key="2">
    <source>
        <dbReference type="ARBA" id="ARBA00022448"/>
    </source>
</evidence>
<sequence>MIALDDVRVAIQNVEVLRGFSLRVAPGTLVGLIGRNGAGKTTVMRTVMGHLPLLAGRVTLGGQDLARVPPHRRAALGIGYMPEDRGLVPELTVEENIALPVWVSRELVLRDRLAMVYGILPELLEMRDRKALLLSGGQQKLVALARALAVGTRLLLLDEPFEGVAPALSQRLSEVVGQLRGSGLTVVISQSDLNHSRRLLDEEVVIERGANVTTEAAA</sequence>
<keyword evidence="5 8" id="KW-0067">ATP-binding</keyword>
<dbReference type="InterPro" id="IPR052156">
    <property type="entry name" value="BCAA_Transport_ATP-bd_LivF"/>
</dbReference>
<name>A0A923MVX6_9BURK</name>
<dbReference type="SMART" id="SM00382">
    <property type="entry name" value="AAA"/>
    <property type="match status" value="1"/>
</dbReference>
<reference evidence="8" key="1">
    <citation type="submission" date="2020-08" db="EMBL/GenBank/DDBJ databases">
        <title>Ramlibacter sp. USB13 16S ribosomal RNA gene genome sequencing and assembly.</title>
        <authorList>
            <person name="Kang M."/>
        </authorList>
    </citation>
    <scope>NUCLEOTIDE SEQUENCE</scope>
    <source>
        <strain evidence="8">USB13</strain>
    </source>
</reference>
<keyword evidence="3" id="KW-1003">Cell membrane</keyword>